<dbReference type="EMBL" id="CAJNOI010000093">
    <property type="protein sequence ID" value="CAF1045422.1"/>
    <property type="molecule type" value="Genomic_DNA"/>
</dbReference>
<dbReference type="AlphaFoldDB" id="A0A814KMK8"/>
<dbReference type="Proteomes" id="UP000663877">
    <property type="component" value="Unassembled WGS sequence"/>
</dbReference>
<evidence type="ECO:0000313" key="3">
    <source>
        <dbReference type="EMBL" id="CAF1053040.1"/>
    </source>
</evidence>
<evidence type="ECO:0000256" key="1">
    <source>
        <dbReference type="SAM" id="SignalP"/>
    </source>
</evidence>
<organism evidence="3 5">
    <name type="scientific">Adineta steineri</name>
    <dbReference type="NCBI Taxonomy" id="433720"/>
    <lineage>
        <taxon>Eukaryota</taxon>
        <taxon>Metazoa</taxon>
        <taxon>Spiralia</taxon>
        <taxon>Gnathifera</taxon>
        <taxon>Rotifera</taxon>
        <taxon>Eurotatoria</taxon>
        <taxon>Bdelloidea</taxon>
        <taxon>Adinetida</taxon>
        <taxon>Adinetidae</taxon>
        <taxon>Adineta</taxon>
    </lineage>
</organism>
<accession>A0A814KMK8</accession>
<dbReference type="Proteomes" id="UP000663832">
    <property type="component" value="Unassembled WGS sequence"/>
</dbReference>
<sequence length="83" mass="9292">MKSSQFFIVLFLLFVTNSVISEKLKEIFLSEPELCMYTECHGQSEGVTPCQKGFSSCGTYECFITGLDPGRKTKCCTKSCLEI</sequence>
<keyword evidence="5" id="KW-1185">Reference proteome</keyword>
<comment type="caution">
    <text evidence="3">The sequence shown here is derived from an EMBL/GenBank/DDBJ whole genome shotgun (WGS) entry which is preliminary data.</text>
</comment>
<evidence type="ECO:0000313" key="4">
    <source>
        <dbReference type="EMBL" id="CAF1120280.1"/>
    </source>
</evidence>
<dbReference type="EMBL" id="CAJNOM010000137">
    <property type="protein sequence ID" value="CAF1120280.1"/>
    <property type="molecule type" value="Genomic_DNA"/>
</dbReference>
<name>A0A814KMK8_9BILA</name>
<evidence type="ECO:0000313" key="5">
    <source>
        <dbReference type="Proteomes" id="UP000663832"/>
    </source>
</evidence>
<dbReference type="EMBL" id="CAJNOM010000103">
    <property type="protein sequence ID" value="CAF1053040.1"/>
    <property type="molecule type" value="Genomic_DNA"/>
</dbReference>
<feature type="signal peptide" evidence="1">
    <location>
        <begin position="1"/>
        <end position="21"/>
    </location>
</feature>
<keyword evidence="1" id="KW-0732">Signal</keyword>
<protein>
    <submittedName>
        <fullName evidence="3">Uncharacterized protein</fullName>
    </submittedName>
</protein>
<reference evidence="3" key="1">
    <citation type="submission" date="2021-02" db="EMBL/GenBank/DDBJ databases">
        <authorList>
            <person name="Nowell W R."/>
        </authorList>
    </citation>
    <scope>NUCLEOTIDE SEQUENCE</scope>
</reference>
<proteinExistence type="predicted"/>
<dbReference type="OrthoDB" id="10073309at2759"/>
<evidence type="ECO:0000313" key="2">
    <source>
        <dbReference type="EMBL" id="CAF1045422.1"/>
    </source>
</evidence>
<feature type="chain" id="PRO_5036410384" evidence="1">
    <location>
        <begin position="22"/>
        <end position="83"/>
    </location>
</feature>
<gene>
    <name evidence="2" type="ORF">BJG266_LOCUS18308</name>
    <name evidence="3" type="ORF">QVE165_LOCUS17725</name>
    <name evidence="4" type="ORF">QVE165_LOCUS21354</name>
</gene>